<dbReference type="InterPro" id="IPR016181">
    <property type="entry name" value="Acyl_CoA_acyltransferase"/>
</dbReference>
<evidence type="ECO:0000313" key="3">
    <source>
        <dbReference type="Proteomes" id="UP001255696"/>
    </source>
</evidence>
<dbReference type="InterPro" id="IPR000182">
    <property type="entry name" value="GNAT_dom"/>
</dbReference>
<dbReference type="Pfam" id="PF12746">
    <property type="entry name" value="GNAT_acetyltran"/>
    <property type="match status" value="1"/>
</dbReference>
<dbReference type="EC" id="2.3.1.-" evidence="2"/>
<dbReference type="AlphaFoldDB" id="A0AAW8TLE1"/>
<dbReference type="Proteomes" id="UP001255696">
    <property type="component" value="Unassembled WGS sequence"/>
</dbReference>
<proteinExistence type="predicted"/>
<dbReference type="Gene3D" id="3.40.630.30">
    <property type="match status" value="1"/>
</dbReference>
<accession>A0AAW8TLE1</accession>
<keyword evidence="2" id="KW-0012">Acyltransferase</keyword>
<comment type="caution">
    <text evidence="2">The sequence shown here is derived from an EMBL/GenBank/DDBJ whole genome shotgun (WGS) entry which is preliminary data.</text>
</comment>
<gene>
    <name evidence="2" type="ORF">P7H47_01975</name>
</gene>
<sequence length="253" mass="28941">MLKKCSEQDRKRLTNYLYQNPVLNLFIIGDLYNYGFDSDIQDLYIDEDYQGIHGLVLRYRNSILVQSYEGRIYPEFVAQLVVRHQITHINGEASLVAKYDFTARENVLCYFSQCKELKNAPEMTLVESFGPEDAQEISEVFKSVFKNFSVKPDEIQESLAEKLDRVYGVRVDGKIVSIARSTAECPGLAMLVGVATLESFRNLGYARQTVAKLTSDLLAEGKEPCLFYENPVAARIYESLGYERVGQWRVVRL</sequence>
<name>A0AAW8TLE1_9ENTE</name>
<keyword evidence="2" id="KW-0808">Transferase</keyword>
<dbReference type="GO" id="GO:0016747">
    <property type="term" value="F:acyltransferase activity, transferring groups other than amino-acyl groups"/>
    <property type="evidence" value="ECO:0007669"/>
    <property type="project" value="InterPro"/>
</dbReference>
<dbReference type="RefSeq" id="WP_311897219.1">
    <property type="nucleotide sequence ID" value="NZ_CP184653.1"/>
</dbReference>
<evidence type="ECO:0000259" key="1">
    <source>
        <dbReference type="PROSITE" id="PS51186"/>
    </source>
</evidence>
<dbReference type="EMBL" id="JARQBI010000003">
    <property type="protein sequence ID" value="MDT2796040.1"/>
    <property type="molecule type" value="Genomic_DNA"/>
</dbReference>
<reference evidence="2" key="1">
    <citation type="submission" date="2023-03" db="EMBL/GenBank/DDBJ databases">
        <authorList>
            <person name="Shen W."/>
            <person name="Cai J."/>
        </authorList>
    </citation>
    <scope>NUCLEOTIDE SEQUENCE</scope>
    <source>
        <strain evidence="2">B245-2</strain>
    </source>
</reference>
<dbReference type="InterPro" id="IPR027365">
    <property type="entry name" value="GNAT_acetyltra_YdfB-like"/>
</dbReference>
<evidence type="ECO:0000313" key="2">
    <source>
        <dbReference type="EMBL" id="MDT2796040.1"/>
    </source>
</evidence>
<dbReference type="PROSITE" id="PS51186">
    <property type="entry name" value="GNAT"/>
    <property type="match status" value="1"/>
</dbReference>
<protein>
    <submittedName>
        <fullName evidence="2">GNAT family N-acetyltransferase</fullName>
        <ecNumber evidence="2">2.3.1.-</ecNumber>
    </submittedName>
</protein>
<organism evidence="2 3">
    <name type="scientific">Enterococcus cecorum</name>
    <dbReference type="NCBI Taxonomy" id="44008"/>
    <lineage>
        <taxon>Bacteria</taxon>
        <taxon>Bacillati</taxon>
        <taxon>Bacillota</taxon>
        <taxon>Bacilli</taxon>
        <taxon>Lactobacillales</taxon>
        <taxon>Enterococcaceae</taxon>
        <taxon>Enterococcus</taxon>
    </lineage>
</organism>
<feature type="domain" description="N-acetyltransferase" evidence="1">
    <location>
        <begin position="124"/>
        <end position="253"/>
    </location>
</feature>
<dbReference type="SUPFAM" id="SSF55729">
    <property type="entry name" value="Acyl-CoA N-acyltransferases (Nat)"/>
    <property type="match status" value="1"/>
</dbReference>